<protein>
    <recommendedName>
        <fullName evidence="1">YopX protein domain-containing protein</fullName>
    </recommendedName>
</protein>
<gene>
    <name evidence="2" type="ORF">FD41_GL002809</name>
</gene>
<dbReference type="RefSeq" id="WP_056983464.1">
    <property type="nucleotide sequence ID" value="NZ_AZFY01000006.1"/>
</dbReference>
<dbReference type="InterPro" id="IPR023385">
    <property type="entry name" value="YopX-like_C"/>
</dbReference>
<evidence type="ECO:0000259" key="1">
    <source>
        <dbReference type="Pfam" id="PF09643"/>
    </source>
</evidence>
<dbReference type="InterPro" id="IPR019096">
    <property type="entry name" value="YopX_protein"/>
</dbReference>
<dbReference type="Pfam" id="PF09643">
    <property type="entry name" value="YopX"/>
    <property type="match status" value="1"/>
</dbReference>
<dbReference type="Gene3D" id="2.30.30.290">
    <property type="entry name" value="YopX-like domains"/>
    <property type="match status" value="1"/>
</dbReference>
<evidence type="ECO:0000313" key="3">
    <source>
        <dbReference type="Proteomes" id="UP000051966"/>
    </source>
</evidence>
<dbReference type="SUPFAM" id="SSF159006">
    <property type="entry name" value="YopX-like"/>
    <property type="match status" value="1"/>
</dbReference>
<evidence type="ECO:0000313" key="2">
    <source>
        <dbReference type="EMBL" id="KRM13068.1"/>
    </source>
</evidence>
<proteinExistence type="predicted"/>
<organism evidence="2 3">
    <name type="scientific">Lentilactobacillus farraginis DSM 18382 = JCM 14108</name>
    <dbReference type="NCBI Taxonomy" id="1423743"/>
    <lineage>
        <taxon>Bacteria</taxon>
        <taxon>Bacillati</taxon>
        <taxon>Bacillota</taxon>
        <taxon>Bacilli</taxon>
        <taxon>Lactobacillales</taxon>
        <taxon>Lactobacillaceae</taxon>
        <taxon>Lentilactobacillus</taxon>
    </lineage>
</organism>
<dbReference type="EMBL" id="AZFY01000006">
    <property type="protein sequence ID" value="KRM13068.1"/>
    <property type="molecule type" value="Genomic_DNA"/>
</dbReference>
<keyword evidence="3" id="KW-1185">Reference proteome</keyword>
<dbReference type="NCBIfam" id="TIGR01671">
    <property type="entry name" value="phage_TIGR01671"/>
    <property type="match status" value="1"/>
</dbReference>
<feature type="domain" description="YopX protein" evidence="1">
    <location>
        <begin position="61"/>
        <end position="150"/>
    </location>
</feature>
<reference evidence="2 3" key="1">
    <citation type="journal article" date="2015" name="Genome Announc.">
        <title>Expanding the biotechnology potential of lactobacilli through comparative genomics of 213 strains and associated genera.</title>
        <authorList>
            <person name="Sun Z."/>
            <person name="Harris H.M."/>
            <person name="McCann A."/>
            <person name="Guo C."/>
            <person name="Argimon S."/>
            <person name="Zhang W."/>
            <person name="Yang X."/>
            <person name="Jeffery I.B."/>
            <person name="Cooney J.C."/>
            <person name="Kagawa T.F."/>
            <person name="Liu W."/>
            <person name="Song Y."/>
            <person name="Salvetti E."/>
            <person name="Wrobel A."/>
            <person name="Rasinkangas P."/>
            <person name="Parkhill J."/>
            <person name="Rea M.C."/>
            <person name="O'Sullivan O."/>
            <person name="Ritari J."/>
            <person name="Douillard F.P."/>
            <person name="Paul Ross R."/>
            <person name="Yang R."/>
            <person name="Briner A.E."/>
            <person name="Felis G.E."/>
            <person name="de Vos W.M."/>
            <person name="Barrangou R."/>
            <person name="Klaenhammer T.R."/>
            <person name="Caufield P.W."/>
            <person name="Cui Y."/>
            <person name="Zhang H."/>
            <person name="O'Toole P.W."/>
        </authorList>
    </citation>
    <scope>NUCLEOTIDE SEQUENCE [LARGE SCALE GENOMIC DNA]</scope>
    <source>
        <strain evidence="2 3">DSM 18382</strain>
    </source>
</reference>
<comment type="caution">
    <text evidence="2">The sequence shown here is derived from an EMBL/GenBank/DDBJ whole genome shotgun (WGS) entry which is preliminary data.</text>
</comment>
<dbReference type="OrthoDB" id="1809393at2"/>
<dbReference type="Proteomes" id="UP000051966">
    <property type="component" value="Unassembled WGS sequence"/>
</dbReference>
<dbReference type="InterPro" id="IPR010024">
    <property type="entry name" value="CHP16711"/>
</dbReference>
<dbReference type="PATRIC" id="fig|1423743.5.peg.2896"/>
<sequence>MNRQIKFRGYVKDISEFGDDVVPHKGHFVFGNLIHVKAFSYIVGEMVEANDEYATLEYWKPVDNENIDEFTGLKDRNGKEIYEGDILAWHSNIYRKQDWVGLVTYRGAGFAVQESGKARSTSGWLECASREGSNIVEIIGNVHENPELLEADK</sequence>
<name>A0A0R1WGE9_9LACO</name>
<accession>A0A0R1WGE9</accession>
<dbReference type="AlphaFoldDB" id="A0A0R1WGE9"/>